<keyword evidence="3" id="KW-1185">Reference proteome</keyword>
<sequence>MSALANLASLLVRGTQEGANAMTPTHQIDAVIADLQSRARAGTRPRMSEDHQLDAVRRFWETQEVSSFRDAYLLSWGLCLPHRPDGDCVLDNRPRLERVLAGADDWTKKPTAYRRCYQGLVRSYFSYAPAQTKEKESRYNNWRFLREYLLERNDCIGDTRAAPDWVSTAVENKLLFTSEPYAPYVDSLLWGDSSVVDVLCEHLHIGKASWFLKRLVMAQVKRAVQMDDKDYLRLLPRLLNVLAENEVLRDPGLVRLLDRYVNVPAAPLHARLQELTVNWWGNPWLPSNETRWGGVTPEARAMVSDWLKAEIIETFFTKLAEDGSADPRRMQFWKRYVKSIDHMEFALGSTARNSTERDFVALRKKMQGLTCHLDTSGANNAFIMKMGDLVVVEFSGMGNALYGYDVRKGLPFDTKKILRLPTDAQNSLKQKARSVLWESHKDGAGAWSKWEQNFETILLRDFGIEPQKAIPRPRQPVRAPASPVPATEIKKPSLAMASRPYSLDALRMFGKQMGFEIDDNSSLGGSLWARTDGANEDVTRVLTHWGFSHKPSKGWWK</sequence>
<protein>
    <recommendedName>
        <fullName evidence="1">Zorya protein ZorC EH domain-containing protein</fullName>
    </recommendedName>
</protein>
<organism evidence="2 3">
    <name type="scientific">Massilia aquatica</name>
    <dbReference type="NCBI Taxonomy" id="2609000"/>
    <lineage>
        <taxon>Bacteria</taxon>
        <taxon>Pseudomonadati</taxon>
        <taxon>Pseudomonadota</taxon>
        <taxon>Betaproteobacteria</taxon>
        <taxon>Burkholderiales</taxon>
        <taxon>Oxalobacteraceae</taxon>
        <taxon>Telluria group</taxon>
        <taxon>Massilia</taxon>
    </lineage>
</organism>
<comment type="caution">
    <text evidence="2">The sequence shown here is derived from an EMBL/GenBank/DDBJ whole genome shotgun (WGS) entry which is preliminary data.</text>
</comment>
<evidence type="ECO:0000259" key="1">
    <source>
        <dbReference type="Pfam" id="PF15611"/>
    </source>
</evidence>
<accession>A0ABX0MBR1</accession>
<gene>
    <name evidence="2" type="ORF">F1609_31330</name>
</gene>
<dbReference type="InterPro" id="IPR028943">
    <property type="entry name" value="ZorC_EH_Signature_dom"/>
</dbReference>
<dbReference type="Pfam" id="PF15611">
    <property type="entry name" value="EH_Signature"/>
    <property type="match status" value="1"/>
</dbReference>
<evidence type="ECO:0000313" key="3">
    <source>
        <dbReference type="Proteomes" id="UP000819052"/>
    </source>
</evidence>
<proteinExistence type="predicted"/>
<feature type="domain" description="Zorya protein ZorC EH" evidence="1">
    <location>
        <begin position="27"/>
        <end position="450"/>
    </location>
</feature>
<dbReference type="EMBL" id="VVIW01000035">
    <property type="protein sequence ID" value="NHZ44615.1"/>
    <property type="molecule type" value="Genomic_DNA"/>
</dbReference>
<reference evidence="2 3" key="1">
    <citation type="submission" date="2019-09" db="EMBL/GenBank/DDBJ databases">
        <title>Taxonomy of Antarctic Massilia spp.: description of Massilia rubra sp. nov., Massilia aquatica sp. nov., Massilia mucilaginosa sp. nov., Massilia frigida sp. nov. isolated from streams, lakes and regoliths.</title>
        <authorList>
            <person name="Holochova P."/>
            <person name="Sedlacek I."/>
            <person name="Kralova S."/>
            <person name="Maslanova I."/>
            <person name="Busse H.-J."/>
            <person name="Stankova E."/>
            <person name="Vrbovska V."/>
            <person name="Kovarovic V."/>
            <person name="Bartak M."/>
            <person name="Svec P."/>
            <person name="Pantucek R."/>
        </authorList>
    </citation>
    <scope>NUCLEOTIDE SEQUENCE [LARGE SCALE GENOMIC DNA]</scope>
    <source>
        <strain evidence="2 3">CCM 8693</strain>
    </source>
</reference>
<name>A0ABX0MBR1_9BURK</name>
<dbReference type="Proteomes" id="UP000819052">
    <property type="component" value="Unassembled WGS sequence"/>
</dbReference>
<evidence type="ECO:0000313" key="2">
    <source>
        <dbReference type="EMBL" id="NHZ44615.1"/>
    </source>
</evidence>